<evidence type="ECO:0000313" key="2">
    <source>
        <dbReference type="EMBL" id="PTQ59358.1"/>
    </source>
</evidence>
<organism evidence="2 3">
    <name type="scientific">Sphingomonas aurantiaca</name>
    <dbReference type="NCBI Taxonomy" id="185949"/>
    <lineage>
        <taxon>Bacteria</taxon>
        <taxon>Pseudomonadati</taxon>
        <taxon>Pseudomonadota</taxon>
        <taxon>Alphaproteobacteria</taxon>
        <taxon>Sphingomonadales</taxon>
        <taxon>Sphingomonadaceae</taxon>
        <taxon>Sphingomonas</taxon>
    </lineage>
</organism>
<dbReference type="RefSeq" id="WP_146168857.1">
    <property type="nucleotide sequence ID" value="NZ_QAOG01000005.1"/>
</dbReference>
<name>A0A2T5GJ50_9SPHN</name>
<gene>
    <name evidence="2" type="ORF">C8J26_3102</name>
</gene>
<accession>A0A2T5GJ50</accession>
<evidence type="ECO:0000313" key="3">
    <source>
        <dbReference type="Proteomes" id="UP000244189"/>
    </source>
</evidence>
<feature type="transmembrane region" description="Helical" evidence="1">
    <location>
        <begin position="16"/>
        <end position="35"/>
    </location>
</feature>
<keyword evidence="1" id="KW-0812">Transmembrane</keyword>
<keyword evidence="1" id="KW-1133">Transmembrane helix</keyword>
<reference evidence="2 3" key="1">
    <citation type="submission" date="2018-04" db="EMBL/GenBank/DDBJ databases">
        <title>Genomic Encyclopedia of Type Strains, Phase III (KMG-III): the genomes of soil and plant-associated and newly described type strains.</title>
        <authorList>
            <person name="Whitman W."/>
        </authorList>
    </citation>
    <scope>NUCLEOTIDE SEQUENCE [LARGE SCALE GENOMIC DNA]</scope>
    <source>
        <strain evidence="2 3">MA101b</strain>
    </source>
</reference>
<sequence length="59" mass="6736">MTAETHSPERSPRGDVFTASGIAVLIVLMLVMVMHHPAARQADARHPPIAWFMERWQRQ</sequence>
<proteinExistence type="predicted"/>
<comment type="caution">
    <text evidence="2">The sequence shown here is derived from an EMBL/GenBank/DDBJ whole genome shotgun (WGS) entry which is preliminary data.</text>
</comment>
<evidence type="ECO:0000256" key="1">
    <source>
        <dbReference type="SAM" id="Phobius"/>
    </source>
</evidence>
<keyword evidence="3" id="KW-1185">Reference proteome</keyword>
<keyword evidence="1" id="KW-0472">Membrane</keyword>
<dbReference type="EMBL" id="QAOG01000005">
    <property type="protein sequence ID" value="PTQ59358.1"/>
    <property type="molecule type" value="Genomic_DNA"/>
</dbReference>
<dbReference type="Proteomes" id="UP000244189">
    <property type="component" value="Unassembled WGS sequence"/>
</dbReference>
<dbReference type="AlphaFoldDB" id="A0A2T5GJ50"/>
<protein>
    <submittedName>
        <fullName evidence="2">Uncharacterized protein</fullName>
    </submittedName>
</protein>